<reference evidence="1" key="1">
    <citation type="submission" date="2023-02" db="EMBL/GenBank/DDBJ databases">
        <title>Description and genomic characterization of Salipiger bruguierae sp. nov., isolated from the sediment of mangrove plant Bruguiera sexangula.</title>
        <authorList>
            <person name="Long M."/>
        </authorList>
    </citation>
    <scope>NUCLEOTIDE SEQUENCE</scope>
    <source>
        <strain evidence="1">H15</strain>
    </source>
</reference>
<dbReference type="AlphaFoldDB" id="A0AAU8AGY4"/>
<dbReference type="RefSeq" id="WP_353472502.1">
    <property type="nucleotide sequence ID" value="NZ_CP123384.1"/>
</dbReference>
<name>A0AAU8AGY4_9RHOB</name>
<evidence type="ECO:0000313" key="1">
    <source>
        <dbReference type="EMBL" id="XCC93680.1"/>
    </source>
</evidence>
<protein>
    <recommendedName>
        <fullName evidence="2">NERD domain-containing protein</fullName>
    </recommendedName>
</protein>
<evidence type="ECO:0008006" key="2">
    <source>
        <dbReference type="Google" id="ProtNLM"/>
    </source>
</evidence>
<dbReference type="EMBL" id="CP123384">
    <property type="protein sequence ID" value="XCC93680.1"/>
    <property type="molecule type" value="Genomic_DNA"/>
</dbReference>
<proteinExistence type="predicted"/>
<sequence>MKPNFHQLVEGALCAVATEEPIFQSEASLQRALASQLKTMTPLLDVQTEVRLFDNRNTSADIVLGFRGWKHVVELKYPKQKLLWTAPDGEIFDLRFGANDLYRHGILMKIARVEEFIAALPQTTGSVVALTNTAALWKTPKPTGCDAEFNLGDGALVTGDLDWAPHTAEKIVASYGRVPAFRGRYLARWSPYSDFHVKNGEFRYLAVSIVDGSEETS</sequence>
<organism evidence="1">
    <name type="scientific">Alloyangia sp. H15</name>
    <dbReference type="NCBI Taxonomy" id="3029062"/>
    <lineage>
        <taxon>Bacteria</taxon>
        <taxon>Pseudomonadati</taxon>
        <taxon>Pseudomonadota</taxon>
        <taxon>Alphaproteobacteria</taxon>
        <taxon>Rhodobacterales</taxon>
        <taxon>Roseobacteraceae</taxon>
        <taxon>Alloyangia</taxon>
    </lineage>
</organism>
<gene>
    <name evidence="1" type="ORF">PVT71_00295</name>
</gene>
<accession>A0AAU8AGY4</accession>